<gene>
    <name evidence="3" type="ORF">ACFSR5_13235</name>
</gene>
<proteinExistence type="predicted"/>
<dbReference type="InterPro" id="IPR012341">
    <property type="entry name" value="6hp_glycosidase-like_sf"/>
</dbReference>
<dbReference type="Proteomes" id="UP001597545">
    <property type="component" value="Unassembled WGS sequence"/>
</dbReference>
<organism evidence="3 4">
    <name type="scientific">Sphingobacterium suaedae</name>
    <dbReference type="NCBI Taxonomy" id="1686402"/>
    <lineage>
        <taxon>Bacteria</taxon>
        <taxon>Pseudomonadati</taxon>
        <taxon>Bacteroidota</taxon>
        <taxon>Sphingobacteriia</taxon>
        <taxon>Sphingobacteriales</taxon>
        <taxon>Sphingobacteriaceae</taxon>
        <taxon>Sphingobacterium</taxon>
    </lineage>
</organism>
<dbReference type="EMBL" id="JBHULR010000005">
    <property type="protein sequence ID" value="MFD2548611.1"/>
    <property type="molecule type" value="Genomic_DNA"/>
</dbReference>
<dbReference type="Gene3D" id="1.50.10.10">
    <property type="match status" value="1"/>
</dbReference>
<accession>A0ABW5KJ21</accession>
<comment type="caution">
    <text evidence="3">The sequence shown here is derived from an EMBL/GenBank/DDBJ whole genome shotgun (WGS) entry which is preliminary data.</text>
</comment>
<evidence type="ECO:0000313" key="4">
    <source>
        <dbReference type="Proteomes" id="UP001597545"/>
    </source>
</evidence>
<feature type="chain" id="PRO_5046244221" description="Glycosyl hydrolase family 95 catalytic domain-containing protein" evidence="1">
    <location>
        <begin position="20"/>
        <end position="740"/>
    </location>
</feature>
<reference evidence="4" key="1">
    <citation type="journal article" date="2019" name="Int. J. Syst. Evol. Microbiol.">
        <title>The Global Catalogue of Microorganisms (GCM) 10K type strain sequencing project: providing services to taxonomists for standard genome sequencing and annotation.</title>
        <authorList>
            <consortium name="The Broad Institute Genomics Platform"/>
            <consortium name="The Broad Institute Genome Sequencing Center for Infectious Disease"/>
            <person name="Wu L."/>
            <person name="Ma J."/>
        </authorList>
    </citation>
    <scope>NUCLEOTIDE SEQUENCE [LARGE SCALE GENOMIC DNA]</scope>
    <source>
        <strain evidence="4">KCTC 42662</strain>
    </source>
</reference>
<dbReference type="PROSITE" id="PS51257">
    <property type="entry name" value="PROKAR_LIPOPROTEIN"/>
    <property type="match status" value="1"/>
</dbReference>
<evidence type="ECO:0000313" key="3">
    <source>
        <dbReference type="EMBL" id="MFD2548611.1"/>
    </source>
</evidence>
<evidence type="ECO:0000259" key="2">
    <source>
        <dbReference type="Pfam" id="PF22124"/>
    </source>
</evidence>
<evidence type="ECO:0000256" key="1">
    <source>
        <dbReference type="SAM" id="SignalP"/>
    </source>
</evidence>
<keyword evidence="1" id="KW-0732">Signal</keyword>
<sequence>MRTTLLSIFFVAQVIFACAQQTEGIFPVEQLGNTIYSGVFTGNGLLGTMTYRKSNHAIRIDIGRTDVYDHRKNSETALFDKARLPIGHFEWSFMDTIQQAVGRMDYRNAEAEATVIVGGKPIVFRTITFAHRDIIYIELSGDLSTFEQSGVLQWVSEQAKSPRVNFAHAKKPDQYPPNPPAHTGKQGDVQFHHQPLLAGGGYSVAWKRVSRGDKPAYLVSVAYDTVGSDHLANAVTNVRTFPWRTLDEELQQHRLWWQKYYAKSSINIPDPVIQQFYHMQLYKLASATGDGRPAMDLQGPWTANTPWPAYWHNLNIQLAYSPTFTANHLEISKSLIQMIDRNVDNLIRNVPAPYQYNSAAIGRSSAPDMVSPVYVARGKDGRAWDDGKREVGNLTWMLHSYYQYYRYSMDSSVYDRLFPLLKRSVNYYLHLLDEDEQGRYHIVEKTYSPEYGKGYAYDTNYDLAILRWGLQALIALDDERPGRDPLYERWKDVRANLRDYPQDEDGFMIAKDVPYAESHRHYSHLMMIYPFYDVHWEQSENRDLIVRSMQHWQSKDAYLQGYSFTGAASMYAMMGDGDKALQSLQTLLKHYVKPNTLYAETGPVIETPLAAMTSIQELCLQYWNETARIFPAMPKTWRDVSFHDLLTDGAFLVSAERKEGKTTHVVVKSQYDGVLRLQTGIWEGDVRIHGKGKLLERDGEEVLLQLVKGDVATITRDTDGLADKYHNIGPRGHVLSELSP</sequence>
<dbReference type="InterPro" id="IPR008928">
    <property type="entry name" value="6-hairpin_glycosidase_sf"/>
</dbReference>
<feature type="domain" description="Glycosyl hydrolase family 95 catalytic" evidence="2">
    <location>
        <begin position="270"/>
        <end position="600"/>
    </location>
</feature>
<name>A0ABW5KJ21_9SPHI</name>
<protein>
    <recommendedName>
        <fullName evidence="2">Glycosyl hydrolase family 95 catalytic domain-containing protein</fullName>
    </recommendedName>
</protein>
<keyword evidence="4" id="KW-1185">Reference proteome</keyword>
<dbReference type="Pfam" id="PF22124">
    <property type="entry name" value="Glyco_hydro_95_cat"/>
    <property type="match status" value="1"/>
</dbReference>
<dbReference type="InterPro" id="IPR054363">
    <property type="entry name" value="GH95_cat"/>
</dbReference>
<dbReference type="SUPFAM" id="SSF48208">
    <property type="entry name" value="Six-hairpin glycosidases"/>
    <property type="match status" value="1"/>
</dbReference>
<feature type="signal peptide" evidence="1">
    <location>
        <begin position="1"/>
        <end position="19"/>
    </location>
</feature>
<dbReference type="RefSeq" id="WP_380904538.1">
    <property type="nucleotide sequence ID" value="NZ_JBHUEG010000004.1"/>
</dbReference>
<dbReference type="PANTHER" id="PTHR31084:SF0">
    <property type="entry name" value="ALPHA-L-FUCOSIDASE 2"/>
    <property type="match status" value="1"/>
</dbReference>
<dbReference type="PANTHER" id="PTHR31084">
    <property type="entry name" value="ALPHA-L-FUCOSIDASE 2"/>
    <property type="match status" value="1"/>
</dbReference>